<evidence type="ECO:0000313" key="6">
    <source>
        <dbReference type="Proteomes" id="UP001367676"/>
    </source>
</evidence>
<dbReference type="PANTHER" id="PTHR21689:SF2">
    <property type="entry name" value="PROTEIN LIN-9 HOMOLOG"/>
    <property type="match status" value="1"/>
</dbReference>
<dbReference type="GO" id="GO:0005654">
    <property type="term" value="C:nucleoplasm"/>
    <property type="evidence" value="ECO:0007669"/>
    <property type="project" value="TreeGrafter"/>
</dbReference>
<dbReference type="EMBL" id="JBBCAQ010000038">
    <property type="protein sequence ID" value="KAK7572113.1"/>
    <property type="molecule type" value="Genomic_DNA"/>
</dbReference>
<name>A0AAN9XXH6_9HEMI</name>
<gene>
    <name evidence="5" type="ORF">V9T40_014585</name>
</gene>
<accession>A0AAN9XXH6</accession>
<sequence>MNEANHESVQALLSFKNGVTKMNGHCEENENDDRMQLCPSLFGLKRVEEVAQIQAQKLLQPPRNVDLQVLNRRGIPARVRKKNRLFYDDEIFNPTFNKKELKTLVKSPIPNLKLKPKSPSHGRRLLKKSVTPCRITTSETKVMSNVNTRSNQIIGLKLGNLLKLPKAFNWVCSEWFYSNIDYPLFLESNDFIICLKESFPHLKTHTLSRTEWSMVRRMMGKPRRCSQNFFAEEIRELERRRSKIRLLQQRKASEVTSFKDVPEEIPLQPVIGTSVTARLRTPQRGLFTGKIDAVDTSNNTYRVKLDRLGLSTHSIPDYEVLSNELPETISKSILLQSFRPRNLNSLANKTIREPLLVNDPMLCGSTTNQKLSVDDNGMVGEHPLELLQTIVRLKKIIFIKKAQIQSLREMNTETERMSLYGQPISEEFQTRYAGNIIALEMINSDLSNIINSLNYHLKKLGPSELVSSILSSGYLQEQSQTLAEELVKKNNMMVDDAAKVVVDDKNLLKLITNLTALMLQIKTLAEYDRKPYEVDVLKKTMVQIKLDLSPSNQKVFESCIEIHMQHIQDGLTGYRGLVPSSTF</sequence>
<keyword evidence="6" id="KW-1185">Reference proteome</keyword>
<evidence type="ECO:0000313" key="5">
    <source>
        <dbReference type="EMBL" id="KAK7572113.1"/>
    </source>
</evidence>
<keyword evidence="3" id="KW-0539">Nucleus</keyword>
<organism evidence="5 6">
    <name type="scientific">Parthenolecanium corni</name>
    <dbReference type="NCBI Taxonomy" id="536013"/>
    <lineage>
        <taxon>Eukaryota</taxon>
        <taxon>Metazoa</taxon>
        <taxon>Ecdysozoa</taxon>
        <taxon>Arthropoda</taxon>
        <taxon>Hexapoda</taxon>
        <taxon>Insecta</taxon>
        <taxon>Pterygota</taxon>
        <taxon>Neoptera</taxon>
        <taxon>Paraneoptera</taxon>
        <taxon>Hemiptera</taxon>
        <taxon>Sternorrhyncha</taxon>
        <taxon>Coccoidea</taxon>
        <taxon>Coccidae</taxon>
        <taxon>Parthenolecanium</taxon>
    </lineage>
</organism>
<feature type="domain" description="DIRP" evidence="4">
    <location>
        <begin position="176"/>
        <end position="281"/>
    </location>
</feature>
<protein>
    <recommendedName>
        <fullName evidence="4">DIRP domain-containing protein</fullName>
    </recommendedName>
</protein>
<dbReference type="GO" id="GO:0017053">
    <property type="term" value="C:transcription repressor complex"/>
    <property type="evidence" value="ECO:0007669"/>
    <property type="project" value="InterPro"/>
</dbReference>
<dbReference type="GO" id="GO:0051726">
    <property type="term" value="P:regulation of cell cycle"/>
    <property type="evidence" value="ECO:0007669"/>
    <property type="project" value="TreeGrafter"/>
</dbReference>
<reference evidence="5 6" key="1">
    <citation type="submission" date="2024-03" db="EMBL/GenBank/DDBJ databases">
        <title>Adaptation during the transition from Ophiocordyceps entomopathogen to insect associate is accompanied by gene loss and intensified selection.</title>
        <authorList>
            <person name="Ward C.M."/>
            <person name="Onetto C.A."/>
            <person name="Borneman A.R."/>
        </authorList>
    </citation>
    <scope>NUCLEOTIDE SEQUENCE [LARGE SCALE GENOMIC DNA]</scope>
    <source>
        <strain evidence="5">AWRI1</strain>
        <tissue evidence="5">Single Adult Female</tissue>
    </source>
</reference>
<comment type="subcellular location">
    <subcellularLocation>
        <location evidence="1">Nucleus</location>
    </subcellularLocation>
</comment>
<dbReference type="Proteomes" id="UP001367676">
    <property type="component" value="Unassembled WGS sequence"/>
</dbReference>
<proteinExistence type="inferred from homology"/>
<evidence type="ECO:0000259" key="4">
    <source>
        <dbReference type="SMART" id="SM01135"/>
    </source>
</evidence>
<dbReference type="GO" id="GO:0003677">
    <property type="term" value="F:DNA binding"/>
    <property type="evidence" value="ECO:0007669"/>
    <property type="project" value="TreeGrafter"/>
</dbReference>
<evidence type="ECO:0000256" key="2">
    <source>
        <dbReference type="ARBA" id="ARBA00006732"/>
    </source>
</evidence>
<comment type="similarity">
    <text evidence="2">Belongs to the lin-9 family.</text>
</comment>
<comment type="caution">
    <text evidence="5">The sequence shown here is derived from an EMBL/GenBank/DDBJ whole genome shotgun (WGS) entry which is preliminary data.</text>
</comment>
<dbReference type="SMART" id="SM01135">
    <property type="entry name" value="DIRP"/>
    <property type="match status" value="1"/>
</dbReference>
<dbReference type="GO" id="GO:0006357">
    <property type="term" value="P:regulation of transcription by RNA polymerase II"/>
    <property type="evidence" value="ECO:0007669"/>
    <property type="project" value="TreeGrafter"/>
</dbReference>
<dbReference type="Pfam" id="PF19438">
    <property type="entry name" value="LIN9_C"/>
    <property type="match status" value="1"/>
</dbReference>
<dbReference type="Pfam" id="PF06584">
    <property type="entry name" value="DIRP"/>
    <property type="match status" value="1"/>
</dbReference>
<dbReference type="AlphaFoldDB" id="A0AAN9XXH6"/>
<dbReference type="InterPro" id="IPR033471">
    <property type="entry name" value="DIRP"/>
</dbReference>
<dbReference type="GO" id="GO:0006351">
    <property type="term" value="P:DNA-templated transcription"/>
    <property type="evidence" value="ECO:0007669"/>
    <property type="project" value="InterPro"/>
</dbReference>
<evidence type="ECO:0000256" key="1">
    <source>
        <dbReference type="ARBA" id="ARBA00004123"/>
    </source>
</evidence>
<dbReference type="InterPro" id="IPR045831">
    <property type="entry name" value="LIN9_C"/>
</dbReference>
<evidence type="ECO:0000256" key="3">
    <source>
        <dbReference type="ARBA" id="ARBA00023242"/>
    </source>
</evidence>
<dbReference type="InterPro" id="IPR010561">
    <property type="entry name" value="LIN-9/ALY1"/>
</dbReference>
<dbReference type="PANTHER" id="PTHR21689">
    <property type="entry name" value="LIN-9"/>
    <property type="match status" value="1"/>
</dbReference>